<protein>
    <recommendedName>
        <fullName evidence="4">O-antigen polymerase</fullName>
    </recommendedName>
</protein>
<organism evidence="2 3">
    <name type="scientific">Photobacterium sanguinicancri</name>
    <dbReference type="NCBI Taxonomy" id="875932"/>
    <lineage>
        <taxon>Bacteria</taxon>
        <taxon>Pseudomonadati</taxon>
        <taxon>Pseudomonadota</taxon>
        <taxon>Gammaproteobacteria</taxon>
        <taxon>Vibrionales</taxon>
        <taxon>Vibrionaceae</taxon>
        <taxon>Photobacterium</taxon>
    </lineage>
</organism>
<evidence type="ECO:0000313" key="2">
    <source>
        <dbReference type="EMBL" id="MDO6542489.1"/>
    </source>
</evidence>
<feature type="transmembrane region" description="Helical" evidence="1">
    <location>
        <begin position="38"/>
        <end position="56"/>
    </location>
</feature>
<feature type="transmembrane region" description="Helical" evidence="1">
    <location>
        <begin position="68"/>
        <end position="85"/>
    </location>
</feature>
<keyword evidence="1" id="KW-0812">Transmembrane</keyword>
<sequence>MNDIVLSSSWKEIILISLSFVVFLGGKIEIINKVTFKILIVSILFVLLGTLSSLFITHSSLSESILIGKRYIFPFLFLCSLSLIPDTEIDIKKSCNVFFYMIIMPNFLFGLWELFTVKTLNDLWFYDALVSAGNNFESFNHFRDGIVRSNGFFVGTLTYAATAFCSCVFFFILRKERFSYFKMLISFSMLLFSQTRTFFIGLFFFLLLYVVSTFIFKKKIKPLSVIIFILTCFLSILLLLPFVTQEFSAIGRIYQWSNALDLVFNYPLGQGFSSIGASGDNRADSQIIDLIRIYGFFVVPLCFTFISLIILYWNKSRLFTQANYAELPFLAILSFLFILFFQSLVDVAILYFMLLLFFKSRLNKRVNYA</sequence>
<dbReference type="AlphaFoldDB" id="A0AAW7Y4U8"/>
<feature type="transmembrane region" description="Helical" evidence="1">
    <location>
        <begin position="197"/>
        <end position="216"/>
    </location>
</feature>
<keyword evidence="1" id="KW-0472">Membrane</keyword>
<comment type="caution">
    <text evidence="2">The sequence shown here is derived from an EMBL/GenBank/DDBJ whole genome shotgun (WGS) entry which is preliminary data.</text>
</comment>
<feature type="transmembrane region" description="Helical" evidence="1">
    <location>
        <begin position="291"/>
        <end position="313"/>
    </location>
</feature>
<keyword evidence="1" id="KW-1133">Transmembrane helix</keyword>
<feature type="transmembrane region" description="Helical" evidence="1">
    <location>
        <begin position="13"/>
        <end position="31"/>
    </location>
</feature>
<name>A0AAW7Y4U8_9GAMM</name>
<evidence type="ECO:0000313" key="3">
    <source>
        <dbReference type="Proteomes" id="UP001170624"/>
    </source>
</evidence>
<gene>
    <name evidence="2" type="ORF">Q4568_08090</name>
</gene>
<feature type="transmembrane region" description="Helical" evidence="1">
    <location>
        <begin position="152"/>
        <end position="173"/>
    </location>
</feature>
<evidence type="ECO:0008006" key="4">
    <source>
        <dbReference type="Google" id="ProtNLM"/>
    </source>
</evidence>
<feature type="transmembrane region" description="Helical" evidence="1">
    <location>
        <begin position="333"/>
        <end position="358"/>
    </location>
</feature>
<dbReference type="EMBL" id="JAUOPU010000006">
    <property type="protein sequence ID" value="MDO6542489.1"/>
    <property type="molecule type" value="Genomic_DNA"/>
</dbReference>
<dbReference type="Proteomes" id="UP001170624">
    <property type="component" value="Unassembled WGS sequence"/>
</dbReference>
<evidence type="ECO:0000256" key="1">
    <source>
        <dbReference type="SAM" id="Phobius"/>
    </source>
</evidence>
<reference evidence="2" key="1">
    <citation type="submission" date="2023-07" db="EMBL/GenBank/DDBJ databases">
        <title>Genome content predicts the carbon catabolic preferences of heterotrophic bacteria.</title>
        <authorList>
            <person name="Gralka M."/>
        </authorList>
    </citation>
    <scope>NUCLEOTIDE SEQUENCE</scope>
    <source>
        <strain evidence="2">G2M05</strain>
    </source>
</reference>
<accession>A0AAW7Y4U8</accession>
<dbReference type="RefSeq" id="WP_157072645.1">
    <property type="nucleotide sequence ID" value="NZ_JAKJUC010000015.1"/>
</dbReference>
<feature type="transmembrane region" description="Helical" evidence="1">
    <location>
        <begin position="222"/>
        <end position="243"/>
    </location>
</feature>
<feature type="transmembrane region" description="Helical" evidence="1">
    <location>
        <begin position="97"/>
        <end position="115"/>
    </location>
</feature>
<proteinExistence type="predicted"/>